<dbReference type="InterPro" id="IPR007060">
    <property type="entry name" value="FtsL/DivIC"/>
</dbReference>
<accession>A0ABV9QLT1</accession>
<sequence length="226" mass="26239">MKKKADPTHNKKGEKRPENPYVNHESMAYYKMKEAYSNSMSAEKKEKSRPKFSFGKKTAKKEGEARSKPEPRKIIPLKEPPKSALKKKDTKVSKEKKVAEKQKKKSLSAPVEIKKKEARKTVSIVEKKTKKRSFLRDTGITVLIVAILCIIFSFSVVLVDRYSKIAQIKYQINVLNKELSEKQREIDDLEVQLESQNRSDIIEKYAREELGMEYPKESKITYIRVN</sequence>
<dbReference type="Pfam" id="PF04977">
    <property type="entry name" value="DivIC"/>
    <property type="match status" value="1"/>
</dbReference>
<keyword evidence="3" id="KW-0472">Membrane</keyword>
<feature type="compositionally biased region" description="Basic and acidic residues" evidence="2">
    <location>
        <begin position="60"/>
        <end position="73"/>
    </location>
</feature>
<evidence type="ECO:0000256" key="2">
    <source>
        <dbReference type="SAM" id="MobiDB-lite"/>
    </source>
</evidence>
<evidence type="ECO:0000313" key="5">
    <source>
        <dbReference type="Proteomes" id="UP001595916"/>
    </source>
</evidence>
<evidence type="ECO:0000256" key="1">
    <source>
        <dbReference type="SAM" id="Coils"/>
    </source>
</evidence>
<keyword evidence="3" id="KW-0812">Transmembrane</keyword>
<gene>
    <name evidence="4" type="ORF">ACFO4R_09625</name>
</gene>
<feature type="transmembrane region" description="Helical" evidence="3">
    <location>
        <begin position="138"/>
        <end position="159"/>
    </location>
</feature>
<feature type="compositionally biased region" description="Basic and acidic residues" evidence="2">
    <location>
        <begin position="1"/>
        <end position="18"/>
    </location>
</feature>
<reference evidence="5" key="1">
    <citation type="journal article" date="2019" name="Int. J. Syst. Evol. Microbiol.">
        <title>The Global Catalogue of Microorganisms (GCM) 10K type strain sequencing project: providing services to taxonomists for standard genome sequencing and annotation.</title>
        <authorList>
            <consortium name="The Broad Institute Genomics Platform"/>
            <consortium name="The Broad Institute Genome Sequencing Center for Infectious Disease"/>
            <person name="Wu L."/>
            <person name="Ma J."/>
        </authorList>
    </citation>
    <scope>NUCLEOTIDE SEQUENCE [LARGE SCALE GENOMIC DNA]</scope>
    <source>
        <strain evidence="5">CCUG 46385</strain>
    </source>
</reference>
<dbReference type="Proteomes" id="UP001595916">
    <property type="component" value="Unassembled WGS sequence"/>
</dbReference>
<feature type="coiled-coil region" evidence="1">
    <location>
        <begin position="165"/>
        <end position="199"/>
    </location>
</feature>
<keyword evidence="3" id="KW-1133">Transmembrane helix</keyword>
<name>A0ABV9QLT1_9FIRM</name>
<feature type="compositionally biased region" description="Basic and acidic residues" evidence="2">
    <location>
        <begin position="86"/>
        <end position="101"/>
    </location>
</feature>
<comment type="caution">
    <text evidence="4">The sequence shown here is derived from an EMBL/GenBank/DDBJ whole genome shotgun (WGS) entry which is preliminary data.</text>
</comment>
<dbReference type="EMBL" id="JBHSHL010000045">
    <property type="protein sequence ID" value="MFC4805340.1"/>
    <property type="molecule type" value="Genomic_DNA"/>
</dbReference>
<keyword evidence="5" id="KW-1185">Reference proteome</keyword>
<keyword evidence="1" id="KW-0175">Coiled coil</keyword>
<organism evidence="4 5">
    <name type="scientific">Filifactor villosus</name>
    <dbReference type="NCBI Taxonomy" id="29374"/>
    <lineage>
        <taxon>Bacteria</taxon>
        <taxon>Bacillati</taxon>
        <taxon>Bacillota</taxon>
        <taxon>Clostridia</taxon>
        <taxon>Peptostreptococcales</taxon>
        <taxon>Filifactoraceae</taxon>
        <taxon>Filifactor</taxon>
    </lineage>
</organism>
<proteinExistence type="predicted"/>
<protein>
    <submittedName>
        <fullName evidence="4">Septum formation initiator family protein</fullName>
    </submittedName>
</protein>
<evidence type="ECO:0000313" key="4">
    <source>
        <dbReference type="EMBL" id="MFC4805340.1"/>
    </source>
</evidence>
<evidence type="ECO:0000256" key="3">
    <source>
        <dbReference type="SAM" id="Phobius"/>
    </source>
</evidence>
<dbReference type="RefSeq" id="WP_379788894.1">
    <property type="nucleotide sequence ID" value="NZ_JBHSHL010000045.1"/>
</dbReference>
<feature type="region of interest" description="Disordered" evidence="2">
    <location>
        <begin position="1"/>
        <end position="106"/>
    </location>
</feature>